<evidence type="ECO:0000313" key="8">
    <source>
        <dbReference type="EMBL" id="ACL10439.1"/>
    </source>
</evidence>
<keyword evidence="4" id="KW-0479">Metal-binding</keyword>
<dbReference type="Gene3D" id="3.40.120.10">
    <property type="entry name" value="Alpha-D-Glucose-1,6-Bisphosphate, subunit A, domain 3"/>
    <property type="match status" value="3"/>
</dbReference>
<evidence type="ECO:0000256" key="5">
    <source>
        <dbReference type="ARBA" id="ARBA00022842"/>
    </source>
</evidence>
<evidence type="ECO:0000256" key="2">
    <source>
        <dbReference type="ARBA" id="ARBA00010231"/>
    </source>
</evidence>
<dbReference type="GO" id="GO:0005975">
    <property type="term" value="P:carbohydrate metabolic process"/>
    <property type="evidence" value="ECO:0007669"/>
    <property type="project" value="InterPro"/>
</dbReference>
<evidence type="ECO:0000313" key="9">
    <source>
        <dbReference type="Proteomes" id="UP000006903"/>
    </source>
</evidence>
<evidence type="ECO:0000259" key="7">
    <source>
        <dbReference type="Pfam" id="PF02878"/>
    </source>
</evidence>
<dbReference type="PANTHER" id="PTHR43771:SF2">
    <property type="entry name" value="PHOSPHOMANNOMUTASE_PHOSPHOGLUCOMUTASE"/>
    <property type="match status" value="1"/>
</dbReference>
<gene>
    <name evidence="8" type="ordered locus">DKAM_0110</name>
</gene>
<feature type="domain" description="Alpha-D-phosphohexomutase alpha/beta/alpha" evidence="7">
    <location>
        <begin position="19"/>
        <end position="129"/>
    </location>
</feature>
<sequence length="415" mass="46092">MLKYVDGRITGEPLVDIKLDDVVMLGAVFGSLLGKRSLVVSGRDVRPVSRMFKRALTAGLMSVGCDIMDFHEAVSGEISFSMKRFGAKGGFNIHLNPRKPGYITIRLYKAPGYELVGKEIIDIIALTQGKTEGQGVGEIGWVNYAEYMHELYTSALISFIKSDEISAAGLKIVASHGYGASGEILGRLFSLLELEHTLMSSGRGNIETYPYIKEMSKIAASTKALKSDLGVVFNIDASALAVYIKDIGFLLPEEVLLAILTRYPVNSNVVVDTYVLPGIVEYMINKGYQVKVVENEEKLIEVVRRERPVLALNSRGDFITPLFSLGYDALIAFMQLLEAFSIQRKEVYEEVANVRNLLSHSLKDGKDVSTVCNNNPECIKTLWGYRIPGDKVIRAYIYSPEMDSYIEFVEQLRNP</sequence>
<dbReference type="GO" id="GO:0016868">
    <property type="term" value="F:intramolecular phosphotransferase activity"/>
    <property type="evidence" value="ECO:0007669"/>
    <property type="project" value="InterPro"/>
</dbReference>
<dbReference type="InterPro" id="IPR005844">
    <property type="entry name" value="A-D-PHexomutase_a/b/a-I"/>
</dbReference>
<dbReference type="RefSeq" id="WP_012607781.1">
    <property type="nucleotide sequence ID" value="NC_011766.1"/>
</dbReference>
<dbReference type="GO" id="GO:0046872">
    <property type="term" value="F:metal ion binding"/>
    <property type="evidence" value="ECO:0007669"/>
    <property type="project" value="UniProtKB-KW"/>
</dbReference>
<keyword evidence="3" id="KW-0597">Phosphoprotein</keyword>
<evidence type="ECO:0000256" key="6">
    <source>
        <dbReference type="ARBA" id="ARBA00023235"/>
    </source>
</evidence>
<dbReference type="GeneID" id="7170430"/>
<proteinExistence type="inferred from homology"/>
<evidence type="ECO:0000256" key="4">
    <source>
        <dbReference type="ARBA" id="ARBA00022723"/>
    </source>
</evidence>
<dbReference type="InterPro" id="IPR016055">
    <property type="entry name" value="A-D-PHexomutase_a/b/a-I/II/III"/>
</dbReference>
<name>B8D2S0_DESA1</name>
<dbReference type="AlphaFoldDB" id="B8D2S0"/>
<protein>
    <submittedName>
        <fullName evidence="8">Phosphoglucomutase/phosphomannomutase alpha/beta/alpha domain I</fullName>
    </submittedName>
</protein>
<reference evidence="8 9" key="1">
    <citation type="journal article" date="2009" name="J. Bacteriol.">
        <title>Complete genome sequence of the anaerobic, protein-degrading hyperthermophilic crenarchaeon Desulfurococcus kamchatkensis.</title>
        <authorList>
            <person name="Ravin N.V."/>
            <person name="Mardanov A.V."/>
            <person name="Beletsky A.V."/>
            <person name="Kublanov I.V."/>
            <person name="Kolganova T.V."/>
            <person name="Lebedinsky A.V."/>
            <person name="Chernyh N.A."/>
            <person name="Bonch-Osmolovskaya E.A."/>
            <person name="Skryabin K.G."/>
        </authorList>
    </citation>
    <scope>NUCLEOTIDE SEQUENCE [LARGE SCALE GENOMIC DNA]</scope>
    <source>
        <strain evidence="9">DSM 18924 / JCM 16383 / VKM B-2413 / 1221n</strain>
    </source>
</reference>
<comment type="cofactor">
    <cofactor evidence="1">
        <name>Mg(2+)</name>
        <dbReference type="ChEBI" id="CHEBI:18420"/>
    </cofactor>
</comment>
<evidence type="ECO:0000256" key="3">
    <source>
        <dbReference type="ARBA" id="ARBA00022553"/>
    </source>
</evidence>
<dbReference type="EMBL" id="CP001140">
    <property type="protein sequence ID" value="ACL10439.1"/>
    <property type="molecule type" value="Genomic_DNA"/>
</dbReference>
<dbReference type="Proteomes" id="UP000006903">
    <property type="component" value="Chromosome"/>
</dbReference>
<dbReference type="STRING" id="490899.DKAM_0110"/>
<evidence type="ECO:0000256" key="1">
    <source>
        <dbReference type="ARBA" id="ARBA00001946"/>
    </source>
</evidence>
<keyword evidence="6" id="KW-0413">Isomerase</keyword>
<dbReference type="Pfam" id="PF02878">
    <property type="entry name" value="PGM_PMM_I"/>
    <property type="match status" value="1"/>
</dbReference>
<dbReference type="SUPFAM" id="SSF53738">
    <property type="entry name" value="Phosphoglucomutase, first 3 domains"/>
    <property type="match status" value="2"/>
</dbReference>
<accession>B8D2S0</accession>
<dbReference type="HOGENOM" id="CLU_623516_0_0_2"/>
<dbReference type="eggNOG" id="arCOG00767">
    <property type="taxonomic scope" value="Archaea"/>
</dbReference>
<organism evidence="8 9">
    <name type="scientific">Desulfurococcus amylolyticus (strain DSM 18924 / JCM 16383 / VKM B-2413 / 1221n)</name>
    <name type="common">Desulfurococcus kamchatkensis</name>
    <dbReference type="NCBI Taxonomy" id="490899"/>
    <lineage>
        <taxon>Archaea</taxon>
        <taxon>Thermoproteota</taxon>
        <taxon>Thermoprotei</taxon>
        <taxon>Desulfurococcales</taxon>
        <taxon>Desulfurococcaceae</taxon>
        <taxon>Desulfurococcus</taxon>
    </lineage>
</organism>
<dbReference type="PANTHER" id="PTHR43771">
    <property type="entry name" value="PHOSPHOMANNOMUTASE"/>
    <property type="match status" value="1"/>
</dbReference>
<keyword evidence="5" id="KW-0460">Magnesium</keyword>
<dbReference type="KEGG" id="dka:DKAM_0110"/>
<comment type="similarity">
    <text evidence="2">Belongs to the phosphohexose mutase family.</text>
</comment>